<comment type="caution">
    <text evidence="2">The sequence shown here is derived from an EMBL/GenBank/DDBJ whole genome shotgun (WGS) entry which is preliminary data.</text>
</comment>
<protein>
    <submittedName>
        <fullName evidence="2">ATP-binding protein</fullName>
    </submittedName>
</protein>
<keyword evidence="3" id="KW-1185">Reference proteome</keyword>
<dbReference type="SUPFAM" id="SSF48452">
    <property type="entry name" value="TPR-like"/>
    <property type="match status" value="2"/>
</dbReference>
<dbReference type="InterPro" id="IPR019734">
    <property type="entry name" value="TPR_rpt"/>
</dbReference>
<accession>A0ABW1FTL4</accession>
<dbReference type="Gene3D" id="1.25.40.10">
    <property type="entry name" value="Tetratricopeptide repeat domain"/>
    <property type="match status" value="1"/>
</dbReference>
<keyword evidence="2" id="KW-0067">ATP-binding</keyword>
<dbReference type="Pfam" id="PF13424">
    <property type="entry name" value="TPR_12"/>
    <property type="match status" value="1"/>
</dbReference>
<evidence type="ECO:0000313" key="2">
    <source>
        <dbReference type="EMBL" id="MFC5905834.1"/>
    </source>
</evidence>
<dbReference type="PANTHER" id="PTHR47691">
    <property type="entry name" value="REGULATOR-RELATED"/>
    <property type="match status" value="1"/>
</dbReference>
<gene>
    <name evidence="2" type="ORF">ACFP3V_01160</name>
</gene>
<dbReference type="Gene3D" id="1.10.10.10">
    <property type="entry name" value="Winged helix-like DNA-binding domain superfamily/Winged helix DNA-binding domain"/>
    <property type="match status" value="1"/>
</dbReference>
<organism evidence="2 3">
    <name type="scientific">Streptacidiphilus monticola</name>
    <dbReference type="NCBI Taxonomy" id="2161674"/>
    <lineage>
        <taxon>Bacteria</taxon>
        <taxon>Bacillati</taxon>
        <taxon>Actinomycetota</taxon>
        <taxon>Actinomycetes</taxon>
        <taxon>Kitasatosporales</taxon>
        <taxon>Streptomycetaceae</taxon>
        <taxon>Streptacidiphilus</taxon>
    </lineage>
</organism>
<evidence type="ECO:0000313" key="3">
    <source>
        <dbReference type="Proteomes" id="UP001596174"/>
    </source>
</evidence>
<dbReference type="EMBL" id="JBHSQJ010000005">
    <property type="protein sequence ID" value="MFC5905834.1"/>
    <property type="molecule type" value="Genomic_DNA"/>
</dbReference>
<dbReference type="PANTHER" id="PTHR47691:SF3">
    <property type="entry name" value="HTH-TYPE TRANSCRIPTIONAL REGULATOR RV0890C-RELATED"/>
    <property type="match status" value="1"/>
</dbReference>
<dbReference type="GO" id="GO:0005524">
    <property type="term" value="F:ATP binding"/>
    <property type="evidence" value="ECO:0007669"/>
    <property type="project" value="UniProtKB-KW"/>
</dbReference>
<dbReference type="Proteomes" id="UP001596174">
    <property type="component" value="Unassembled WGS sequence"/>
</dbReference>
<dbReference type="InterPro" id="IPR002016">
    <property type="entry name" value="Haem_peroxidase"/>
</dbReference>
<dbReference type="Gene3D" id="3.40.50.300">
    <property type="entry name" value="P-loop containing nucleotide triphosphate hydrolases"/>
    <property type="match status" value="1"/>
</dbReference>
<dbReference type="InterPro" id="IPR036388">
    <property type="entry name" value="WH-like_DNA-bd_sf"/>
</dbReference>
<dbReference type="SUPFAM" id="SSF52540">
    <property type="entry name" value="P-loop containing nucleoside triphosphate hydrolases"/>
    <property type="match status" value="1"/>
</dbReference>
<dbReference type="InterPro" id="IPR027417">
    <property type="entry name" value="P-loop_NTPase"/>
</dbReference>
<proteinExistence type="predicted"/>
<name>A0ABW1FTL4_9ACTN</name>
<feature type="domain" description="Plant heme peroxidase family profile" evidence="1">
    <location>
        <begin position="223"/>
        <end position="399"/>
    </location>
</feature>
<sequence>MSELYGAAPEPAQAVDLADYVRLLAELRAWAGMPSYRVLAKRVGPLMRPPRTVSPSTLVDAFRPGRRRLDLDLVVAIVRACGMDEPATARWREAFLKVHRLAKSGGPVGVFGQLPSDLATFTGRRKELAGLIADATRHPKGDHANTVVISAIEGMAGVGKTQLAIHAAHELLRAGRFTDTQLNVNLRGFDPEHPPADPSAVLGAFLRQLGVAAQQIPENQEERAAMYRDRLRGRSAIVLLDNAASEDQVRDLIPAGPDCLVLITSRRSLAGLDGATPYLLDTFSETESLDLLIRITGRDRVAAEREAAARIVECCDHLPLAVALTAARLRSRPAWSLVALADQLEAGRLDAIRAGGRAIRPVLDLSYRALPDPVQHMFRLLGVHPGPDLSAEAAAALTGRTVTQARETLELLVDENMLQQRLPGRYELHDLLRAHAIELAAQEEVATALVRVIVWYAHSVFNAMTTLQKVVEPPAVPSESNPATFASHDAALAWLTAEETNLEHVLQAAAEAGQHNTTWQLGRTLRRIYSERGRIADSAKVSQVTVEAARKAGNRLAEGRALFDLAWAYGELERRRPNPNLGEAETHARQAVDLCDGAGDVHGKVQALNGLARILGYRNQHAEALHCYEEALAISQERRDLKAIGTSHCNIGTLHFVRNDYDLALASYLRSLEILDALDFDSYGITMLIGNIAEVYRLTGTYDKALSYESRRLALARAYGYTMQEAESLLATGDIQSCLGDTPAARKFWAESATLYEQLGDPRSSEARQRLSASCRTPGIY</sequence>
<dbReference type="SMART" id="SM00028">
    <property type="entry name" value="TPR"/>
    <property type="match status" value="4"/>
</dbReference>
<dbReference type="PRINTS" id="PR00364">
    <property type="entry name" value="DISEASERSIST"/>
</dbReference>
<evidence type="ECO:0000259" key="1">
    <source>
        <dbReference type="PROSITE" id="PS50873"/>
    </source>
</evidence>
<dbReference type="PROSITE" id="PS50873">
    <property type="entry name" value="PEROXIDASE_4"/>
    <property type="match status" value="1"/>
</dbReference>
<dbReference type="RefSeq" id="WP_380578655.1">
    <property type="nucleotide sequence ID" value="NZ_JBHSQJ010000005.1"/>
</dbReference>
<dbReference type="InterPro" id="IPR011990">
    <property type="entry name" value="TPR-like_helical_dom_sf"/>
</dbReference>
<keyword evidence="2" id="KW-0547">Nucleotide-binding</keyword>
<reference evidence="3" key="1">
    <citation type="journal article" date="2019" name="Int. J. Syst. Evol. Microbiol.">
        <title>The Global Catalogue of Microorganisms (GCM) 10K type strain sequencing project: providing services to taxonomists for standard genome sequencing and annotation.</title>
        <authorList>
            <consortium name="The Broad Institute Genomics Platform"/>
            <consortium name="The Broad Institute Genome Sequencing Center for Infectious Disease"/>
            <person name="Wu L."/>
            <person name="Ma J."/>
        </authorList>
    </citation>
    <scope>NUCLEOTIDE SEQUENCE [LARGE SCALE GENOMIC DNA]</scope>
    <source>
        <strain evidence="3">JCM 4816</strain>
    </source>
</reference>